<dbReference type="InterPro" id="IPR018253">
    <property type="entry name" value="DnaJ_domain_CS"/>
</dbReference>
<dbReference type="CDD" id="cd06257">
    <property type="entry name" value="DnaJ"/>
    <property type="match status" value="1"/>
</dbReference>
<dbReference type="PRINTS" id="PR00625">
    <property type="entry name" value="JDOMAIN"/>
</dbReference>
<evidence type="ECO:0000313" key="8">
    <source>
        <dbReference type="EMBL" id="CAD9011633.1"/>
    </source>
</evidence>
<feature type="domain" description="J" evidence="7">
    <location>
        <begin position="6"/>
        <end position="73"/>
    </location>
</feature>
<reference evidence="8" key="1">
    <citation type="submission" date="2021-01" db="EMBL/GenBank/DDBJ databases">
        <authorList>
            <person name="Corre E."/>
            <person name="Pelletier E."/>
            <person name="Niang G."/>
            <person name="Scheremetjew M."/>
            <person name="Finn R."/>
            <person name="Kale V."/>
            <person name="Holt S."/>
            <person name="Cochrane G."/>
            <person name="Meng A."/>
            <person name="Brown T."/>
            <person name="Cohen L."/>
        </authorList>
    </citation>
    <scope>NUCLEOTIDE SEQUENCE</scope>
    <source>
        <strain evidence="8">NIES-381</strain>
    </source>
</reference>
<comment type="subcellular location">
    <subcellularLocation>
        <location evidence="2">Cytoplasm</location>
    </subcellularLocation>
    <subcellularLocation>
        <location evidence="1">Nucleus</location>
    </subcellularLocation>
</comment>
<feature type="region of interest" description="Disordered" evidence="6">
    <location>
        <begin position="82"/>
        <end position="125"/>
    </location>
</feature>
<dbReference type="PROSITE" id="PS00636">
    <property type="entry name" value="DNAJ_1"/>
    <property type="match status" value="1"/>
</dbReference>
<feature type="compositionally biased region" description="Basic and acidic residues" evidence="6">
    <location>
        <begin position="84"/>
        <end position="115"/>
    </location>
</feature>
<keyword evidence="4" id="KW-0143">Chaperone</keyword>
<gene>
    <name evidence="8" type="ORF">EGYM00392_LOCUS22734</name>
</gene>
<accession>A0A7S1IH57</accession>
<dbReference type="InterPro" id="IPR052094">
    <property type="entry name" value="Pre-mRNA-splicing_ERAD"/>
</dbReference>
<dbReference type="AlphaFoldDB" id="A0A7S1IH57"/>
<organism evidence="8">
    <name type="scientific">Eutreptiella gymnastica</name>
    <dbReference type="NCBI Taxonomy" id="73025"/>
    <lineage>
        <taxon>Eukaryota</taxon>
        <taxon>Discoba</taxon>
        <taxon>Euglenozoa</taxon>
        <taxon>Euglenida</taxon>
        <taxon>Spirocuta</taxon>
        <taxon>Euglenophyceae</taxon>
        <taxon>Eutreptiales</taxon>
        <taxon>Eutreptiaceae</taxon>
        <taxon>Eutreptiella</taxon>
    </lineage>
</organism>
<dbReference type="PANTHER" id="PTHR44313">
    <property type="entry name" value="DNAJ HOMOLOG SUBFAMILY C MEMBER 17"/>
    <property type="match status" value="1"/>
</dbReference>
<dbReference type="Gene3D" id="1.10.287.110">
    <property type="entry name" value="DnaJ domain"/>
    <property type="match status" value="1"/>
</dbReference>
<evidence type="ECO:0000256" key="2">
    <source>
        <dbReference type="ARBA" id="ARBA00004496"/>
    </source>
</evidence>
<sequence>MDIDENPYTVLGVPQDASIEDIKKVYRKVVLTKHPDRRPEEQKEAAEKEFIQLQRAYELLADEDARKAYDNLASSKFRARAFKSNRDREMDAKRKKMASDLEEKERAAMERRHGVSPESEVEMARERLKAELERLRRKREQEQLDRRMAARDQKLQESLSPNGSMHALRQIYGARPVAGAVSADTVKRKEEDVFAKLRAKALAKKAAEADSGNATKRLHSEM</sequence>
<dbReference type="GO" id="GO:0005681">
    <property type="term" value="C:spliceosomal complex"/>
    <property type="evidence" value="ECO:0007669"/>
    <property type="project" value="TreeGrafter"/>
</dbReference>
<dbReference type="EMBL" id="HBGA01061326">
    <property type="protein sequence ID" value="CAD9011633.1"/>
    <property type="molecule type" value="Transcribed_RNA"/>
</dbReference>
<keyword evidence="5" id="KW-0539">Nucleus</keyword>
<dbReference type="SMART" id="SM00271">
    <property type="entry name" value="DnaJ"/>
    <property type="match status" value="1"/>
</dbReference>
<evidence type="ECO:0000256" key="1">
    <source>
        <dbReference type="ARBA" id="ARBA00004123"/>
    </source>
</evidence>
<dbReference type="PANTHER" id="PTHR44313:SF1">
    <property type="entry name" value="DNAJ HOMOLOG SUBFAMILY C MEMBER 17"/>
    <property type="match status" value="1"/>
</dbReference>
<evidence type="ECO:0000256" key="6">
    <source>
        <dbReference type="SAM" id="MobiDB-lite"/>
    </source>
</evidence>
<dbReference type="GO" id="GO:0005737">
    <property type="term" value="C:cytoplasm"/>
    <property type="evidence" value="ECO:0007669"/>
    <property type="project" value="UniProtKB-SubCell"/>
</dbReference>
<feature type="compositionally biased region" description="Basic and acidic residues" evidence="6">
    <location>
        <begin position="139"/>
        <end position="155"/>
    </location>
</feature>
<dbReference type="SUPFAM" id="SSF46565">
    <property type="entry name" value="Chaperone J-domain"/>
    <property type="match status" value="1"/>
</dbReference>
<dbReference type="Pfam" id="PF00226">
    <property type="entry name" value="DnaJ"/>
    <property type="match status" value="1"/>
</dbReference>
<evidence type="ECO:0000259" key="7">
    <source>
        <dbReference type="PROSITE" id="PS50076"/>
    </source>
</evidence>
<dbReference type="GO" id="GO:0000390">
    <property type="term" value="P:spliceosomal complex disassembly"/>
    <property type="evidence" value="ECO:0007669"/>
    <property type="project" value="TreeGrafter"/>
</dbReference>
<dbReference type="InterPro" id="IPR001623">
    <property type="entry name" value="DnaJ_domain"/>
</dbReference>
<dbReference type="PROSITE" id="PS50076">
    <property type="entry name" value="DNAJ_2"/>
    <property type="match status" value="1"/>
</dbReference>
<proteinExistence type="predicted"/>
<evidence type="ECO:0000256" key="5">
    <source>
        <dbReference type="ARBA" id="ARBA00023242"/>
    </source>
</evidence>
<protein>
    <recommendedName>
        <fullName evidence="7">J domain-containing protein</fullName>
    </recommendedName>
</protein>
<feature type="region of interest" description="Disordered" evidence="6">
    <location>
        <begin position="139"/>
        <end position="162"/>
    </location>
</feature>
<dbReference type="InterPro" id="IPR036869">
    <property type="entry name" value="J_dom_sf"/>
</dbReference>
<name>A0A7S1IH57_9EUGL</name>
<evidence type="ECO:0000256" key="4">
    <source>
        <dbReference type="ARBA" id="ARBA00023186"/>
    </source>
</evidence>
<evidence type="ECO:0000256" key="3">
    <source>
        <dbReference type="ARBA" id="ARBA00022490"/>
    </source>
</evidence>
<keyword evidence="3" id="KW-0963">Cytoplasm</keyword>